<evidence type="ECO:0000256" key="3">
    <source>
        <dbReference type="ARBA" id="ARBA00022617"/>
    </source>
</evidence>
<keyword evidence="8" id="KW-0503">Monooxygenase</keyword>
<name>A0A384JLJ1_BOTFB</name>
<comment type="similarity">
    <text evidence="2">Belongs to the cytochrome P450 family.</text>
</comment>
<evidence type="ECO:0000313" key="12">
    <source>
        <dbReference type="Proteomes" id="UP000001798"/>
    </source>
</evidence>
<evidence type="ECO:0000256" key="5">
    <source>
        <dbReference type="ARBA" id="ARBA00023002"/>
    </source>
</evidence>
<keyword evidence="12" id="KW-1185">Reference proteome</keyword>
<evidence type="ECO:0000256" key="8">
    <source>
        <dbReference type="ARBA" id="ARBA00023033"/>
    </source>
</evidence>
<dbReference type="RefSeq" id="XP_024549606.1">
    <property type="nucleotide sequence ID" value="XM_024693817.1"/>
</dbReference>
<dbReference type="EMBL" id="CP009811">
    <property type="protein sequence ID" value="ATZ51465.1"/>
    <property type="molecule type" value="Genomic_DNA"/>
</dbReference>
<evidence type="ECO:0000256" key="7">
    <source>
        <dbReference type="ARBA" id="ARBA00023026"/>
    </source>
</evidence>
<evidence type="ECO:0000256" key="6">
    <source>
        <dbReference type="ARBA" id="ARBA00023004"/>
    </source>
</evidence>
<dbReference type="Proteomes" id="UP000001798">
    <property type="component" value="Chromosome 7"/>
</dbReference>
<evidence type="ECO:0000256" key="1">
    <source>
        <dbReference type="ARBA" id="ARBA00001971"/>
    </source>
</evidence>
<sequence>MSIAIMSWTMGTQLLLLVLLITVIILSRLLFQTFFQNKDEVDVWTKVEPIGVSSGGIFSWTRAVIGSAFSYQQNTQDGYDKFCKAQNRPFILPTMWTGGSVVVLPPSLLHLTQKVYPSMARHQAKMDHLQLPYMISDRDVIDNLIQFDIARKKLRQAEVVSSLAAITEEEIDVAFRKYWGTSETWTSINAWDNCTRVITQAGFRILIGLPLCRDESLLENARMYANYLFKGTSIINCLPPFSRPVLARIISWPSKYYQARCRRILRPLIEQRIRGFKDHKAGSEKPDDFLQWLIEHCSKLDAKEMEPDKISDRILVLCIAFVFAMGYIFCSSVLDLYKSPEKTSFVAGLVAECKCVSAEHGGLSTKQAVDSLFRVDSALRESMRVSDVGATSIPIDVVSGKVDLGNGIQIPSGMRMVFATQPMHLDPDSYPNPLRYDAFRFSRKYEEIEKCEQELGERELCTTITESFLPFGYGKFQCPGRWFATQTIKQALAYVAMNYDIEFDGRQYKRQALLNMMLPPEYVEMSVRRRRA</sequence>
<dbReference type="InterPro" id="IPR001128">
    <property type="entry name" value="Cyt_P450"/>
</dbReference>
<dbReference type="PRINTS" id="PR00465">
    <property type="entry name" value="EP450IV"/>
</dbReference>
<dbReference type="SUPFAM" id="SSF48264">
    <property type="entry name" value="Cytochrome P450"/>
    <property type="match status" value="1"/>
</dbReference>
<evidence type="ECO:0000313" key="11">
    <source>
        <dbReference type="EMBL" id="ATZ51465.1"/>
    </source>
</evidence>
<dbReference type="InterPro" id="IPR036396">
    <property type="entry name" value="Cyt_P450_sf"/>
</dbReference>
<reference evidence="11 12" key="1">
    <citation type="journal article" date="2011" name="PLoS Genet.">
        <title>Genomic analysis of the necrotrophic fungal pathogens Sclerotinia sclerotiorum and Botrytis cinerea.</title>
        <authorList>
            <person name="Amselem J."/>
            <person name="Cuomo C.A."/>
            <person name="van Kan J.A."/>
            <person name="Viaud M."/>
            <person name="Benito E.P."/>
            <person name="Couloux A."/>
            <person name="Coutinho P.M."/>
            <person name="de Vries R.P."/>
            <person name="Dyer P.S."/>
            <person name="Fillinger S."/>
            <person name="Fournier E."/>
            <person name="Gout L."/>
            <person name="Hahn M."/>
            <person name="Kohn L."/>
            <person name="Lapalu N."/>
            <person name="Plummer K.M."/>
            <person name="Pradier J.M."/>
            <person name="Quevillon E."/>
            <person name="Sharon A."/>
            <person name="Simon A."/>
            <person name="ten Have A."/>
            <person name="Tudzynski B."/>
            <person name="Tudzynski P."/>
            <person name="Wincker P."/>
            <person name="Andrew M."/>
            <person name="Anthouard V."/>
            <person name="Beever R.E."/>
            <person name="Beffa R."/>
            <person name="Benoit I."/>
            <person name="Bouzid O."/>
            <person name="Brault B."/>
            <person name="Chen Z."/>
            <person name="Choquer M."/>
            <person name="Collemare J."/>
            <person name="Cotton P."/>
            <person name="Danchin E.G."/>
            <person name="Da Silva C."/>
            <person name="Gautier A."/>
            <person name="Giraud C."/>
            <person name="Giraud T."/>
            <person name="Gonzalez C."/>
            <person name="Grossetete S."/>
            <person name="Guldener U."/>
            <person name="Henrissat B."/>
            <person name="Howlett B.J."/>
            <person name="Kodira C."/>
            <person name="Kretschmer M."/>
            <person name="Lappartient A."/>
            <person name="Leroch M."/>
            <person name="Levis C."/>
            <person name="Mauceli E."/>
            <person name="Neuveglise C."/>
            <person name="Oeser B."/>
            <person name="Pearson M."/>
            <person name="Poulain J."/>
            <person name="Poussereau N."/>
            <person name="Quesneville H."/>
            <person name="Rascle C."/>
            <person name="Schumacher J."/>
            <person name="Segurens B."/>
            <person name="Sexton A."/>
            <person name="Silva E."/>
            <person name="Sirven C."/>
            <person name="Soanes D.M."/>
            <person name="Talbot N.J."/>
            <person name="Templeton M."/>
            <person name="Yandava C."/>
            <person name="Yarden O."/>
            <person name="Zeng Q."/>
            <person name="Rollins J.A."/>
            <person name="Lebrun M.H."/>
            <person name="Dickman M."/>
        </authorList>
    </citation>
    <scope>NUCLEOTIDE SEQUENCE [LARGE SCALE GENOMIC DNA]</scope>
    <source>
        <strain evidence="11 12">B05.10</strain>
    </source>
</reference>
<dbReference type="Gene3D" id="1.10.630.10">
    <property type="entry name" value="Cytochrome P450"/>
    <property type="match status" value="1"/>
</dbReference>
<dbReference type="CDD" id="cd11041">
    <property type="entry name" value="CYP503A1-like"/>
    <property type="match status" value="1"/>
</dbReference>
<gene>
    <name evidence="11" type="ORF">BCIN_07g00970</name>
</gene>
<protein>
    <recommendedName>
        <fullName evidence="13">Cytochrome P450</fullName>
    </recommendedName>
</protein>
<proteinExistence type="inferred from homology"/>
<keyword evidence="10" id="KW-0472">Membrane</keyword>
<dbReference type="GeneID" id="5436668"/>
<reference evidence="11 12" key="3">
    <citation type="journal article" date="2017" name="Mol. Plant Pathol.">
        <title>A gapless genome sequence of the fungus Botrytis cinerea.</title>
        <authorList>
            <person name="Van Kan J.A."/>
            <person name="Stassen J.H."/>
            <person name="Mosbach A."/>
            <person name="Van Der Lee T.A."/>
            <person name="Faino L."/>
            <person name="Farmer A.D."/>
            <person name="Papasotiriou D.G."/>
            <person name="Zhou S."/>
            <person name="Seidl M.F."/>
            <person name="Cottam E."/>
            <person name="Edel D."/>
            <person name="Hahn M."/>
            <person name="Schwartz D.C."/>
            <person name="Dietrich R.A."/>
            <person name="Widdison S."/>
            <person name="Scalliet G."/>
        </authorList>
    </citation>
    <scope>NUCLEOTIDE SEQUENCE [LARGE SCALE GENOMIC DNA]</scope>
    <source>
        <strain evidence="11 12">B05.10</strain>
    </source>
</reference>
<dbReference type="VEuPathDB" id="FungiDB:Bcin07g00970"/>
<reference evidence="11 12" key="2">
    <citation type="journal article" date="2012" name="Eukaryot. Cell">
        <title>Genome update of Botrytis cinerea strains B05.10 and T4.</title>
        <authorList>
            <person name="Staats M."/>
            <person name="van Kan J.A."/>
        </authorList>
    </citation>
    <scope>NUCLEOTIDE SEQUENCE [LARGE SCALE GENOMIC DNA]</scope>
    <source>
        <strain evidence="11 12">B05.10</strain>
    </source>
</reference>
<evidence type="ECO:0008006" key="13">
    <source>
        <dbReference type="Google" id="ProtNLM"/>
    </source>
</evidence>
<keyword evidence="6 9" id="KW-0408">Iron</keyword>
<keyword evidence="3 9" id="KW-0349">Heme</keyword>
<dbReference type="KEGG" id="bfu:BCIN_07g00970"/>
<keyword evidence="5" id="KW-0560">Oxidoreductase</keyword>
<dbReference type="GO" id="GO:0005506">
    <property type="term" value="F:iron ion binding"/>
    <property type="evidence" value="ECO:0007669"/>
    <property type="project" value="InterPro"/>
</dbReference>
<dbReference type="GO" id="GO:0004497">
    <property type="term" value="F:monooxygenase activity"/>
    <property type="evidence" value="ECO:0007669"/>
    <property type="project" value="UniProtKB-KW"/>
</dbReference>
<comment type="cofactor">
    <cofactor evidence="1 9">
        <name>heme</name>
        <dbReference type="ChEBI" id="CHEBI:30413"/>
    </cofactor>
</comment>
<feature type="binding site" description="axial binding residue" evidence="9">
    <location>
        <position position="478"/>
    </location>
    <ligand>
        <name>heme</name>
        <dbReference type="ChEBI" id="CHEBI:30413"/>
    </ligand>
    <ligandPart>
        <name>Fe</name>
        <dbReference type="ChEBI" id="CHEBI:18248"/>
    </ligandPart>
</feature>
<dbReference type="InterPro" id="IPR002403">
    <property type="entry name" value="Cyt_P450_E_grp-IV"/>
</dbReference>
<dbReference type="AlphaFoldDB" id="A0A384JLJ1"/>
<dbReference type="PANTHER" id="PTHR46206">
    <property type="entry name" value="CYTOCHROME P450"/>
    <property type="match status" value="1"/>
</dbReference>
<evidence type="ECO:0000256" key="4">
    <source>
        <dbReference type="ARBA" id="ARBA00022723"/>
    </source>
</evidence>
<keyword evidence="4 9" id="KW-0479">Metal-binding</keyword>
<evidence type="ECO:0000256" key="10">
    <source>
        <dbReference type="SAM" id="Phobius"/>
    </source>
</evidence>
<accession>A0A384JLJ1</accession>
<dbReference type="OrthoDB" id="1844152at2759"/>
<dbReference type="GO" id="GO:0020037">
    <property type="term" value="F:heme binding"/>
    <property type="evidence" value="ECO:0007669"/>
    <property type="project" value="InterPro"/>
</dbReference>
<evidence type="ECO:0000256" key="2">
    <source>
        <dbReference type="ARBA" id="ARBA00010617"/>
    </source>
</evidence>
<evidence type="ECO:0000256" key="9">
    <source>
        <dbReference type="PIRSR" id="PIRSR602403-1"/>
    </source>
</evidence>
<keyword evidence="10" id="KW-1133">Transmembrane helix</keyword>
<organism evidence="11 12">
    <name type="scientific">Botryotinia fuckeliana (strain B05.10)</name>
    <name type="common">Noble rot fungus</name>
    <name type="synonym">Botrytis cinerea</name>
    <dbReference type="NCBI Taxonomy" id="332648"/>
    <lineage>
        <taxon>Eukaryota</taxon>
        <taxon>Fungi</taxon>
        <taxon>Dikarya</taxon>
        <taxon>Ascomycota</taxon>
        <taxon>Pezizomycotina</taxon>
        <taxon>Leotiomycetes</taxon>
        <taxon>Helotiales</taxon>
        <taxon>Sclerotiniaceae</taxon>
        <taxon>Botrytis</taxon>
    </lineage>
</organism>
<keyword evidence="10" id="KW-0812">Transmembrane</keyword>
<feature type="transmembrane region" description="Helical" evidence="10">
    <location>
        <begin position="314"/>
        <end position="334"/>
    </location>
</feature>
<dbReference type="PANTHER" id="PTHR46206:SF1">
    <property type="entry name" value="P450, PUTATIVE (EUROFUNG)-RELATED"/>
    <property type="match status" value="1"/>
</dbReference>
<dbReference type="GO" id="GO:0016705">
    <property type="term" value="F:oxidoreductase activity, acting on paired donors, with incorporation or reduction of molecular oxygen"/>
    <property type="evidence" value="ECO:0007669"/>
    <property type="project" value="InterPro"/>
</dbReference>
<dbReference type="Pfam" id="PF00067">
    <property type="entry name" value="p450"/>
    <property type="match status" value="1"/>
</dbReference>
<keyword evidence="7" id="KW-0843">Virulence</keyword>